<dbReference type="InterPro" id="IPR020846">
    <property type="entry name" value="MFS_dom"/>
</dbReference>
<evidence type="ECO:0000259" key="7">
    <source>
        <dbReference type="PROSITE" id="PS50850"/>
    </source>
</evidence>
<sequence>MAHIEASKEKDPSKLNQEIVVPSQSNADGALQMLEGGSLGPVDPAKSKRLLRKVDLYIMPLICIVYFLQYIDKISISYASVMGLRKDTHLTKDDFNWVASIFFFGQLAFEFPTIRLIQLFPLAKYVSVNVIIWGAVLACLAACKDFAGLMVCRALLGVAEAAIVPAWVVFTSQWYKKEDQAFRVGIWFSMCGFAQMFGGFVAYGIATHVGKDPNASLKGWQVIFLFLGLLTVLVGIAFFFILPDSPLSAGFLSPEEKALHAEHLRGNGQGIGSNTFKKKQFYEALTDPNTWLYALWVFAANIPNSIATSFGNILVTGMGYTATESLLLVTPLGAYEVVVLIGLTWLARKTDQRLWCCIAGHIPSIIGAILMATTETAPALIGYYLSGGIPIGWTTILGLTSTNIAGSTKKVTVACIGTIAYTVGNIISPHTFQVKDAPRYLPAKISIVIIYVLITIDLCVIRWLAVRENKKRDAAKAALGDSHVVEKNQEFLDLTDRQNQEFRYSL</sequence>
<keyword evidence="4 6" id="KW-1133">Transmembrane helix</keyword>
<evidence type="ECO:0000256" key="1">
    <source>
        <dbReference type="ARBA" id="ARBA00004141"/>
    </source>
</evidence>
<gene>
    <name evidence="8" type="ORF">VTL71DRAFT_8673</name>
</gene>
<feature type="transmembrane region" description="Helical" evidence="6">
    <location>
        <begin position="122"/>
        <end position="143"/>
    </location>
</feature>
<keyword evidence="3 6" id="KW-0812">Transmembrane</keyword>
<organism evidence="8 9">
    <name type="scientific">Oculimacula yallundae</name>
    <dbReference type="NCBI Taxonomy" id="86028"/>
    <lineage>
        <taxon>Eukaryota</taxon>
        <taxon>Fungi</taxon>
        <taxon>Dikarya</taxon>
        <taxon>Ascomycota</taxon>
        <taxon>Pezizomycotina</taxon>
        <taxon>Leotiomycetes</taxon>
        <taxon>Helotiales</taxon>
        <taxon>Ploettnerulaceae</taxon>
        <taxon>Oculimacula</taxon>
    </lineage>
</organism>
<evidence type="ECO:0000256" key="5">
    <source>
        <dbReference type="ARBA" id="ARBA00023136"/>
    </source>
</evidence>
<dbReference type="Gene3D" id="1.20.1250.20">
    <property type="entry name" value="MFS general substrate transporter like domains"/>
    <property type="match status" value="2"/>
</dbReference>
<dbReference type="InterPro" id="IPR011701">
    <property type="entry name" value="MFS"/>
</dbReference>
<evidence type="ECO:0000313" key="8">
    <source>
        <dbReference type="EMBL" id="KAL2074893.1"/>
    </source>
</evidence>
<feature type="transmembrane region" description="Helical" evidence="6">
    <location>
        <begin position="326"/>
        <end position="347"/>
    </location>
</feature>
<evidence type="ECO:0000256" key="6">
    <source>
        <dbReference type="SAM" id="Phobius"/>
    </source>
</evidence>
<evidence type="ECO:0000313" key="9">
    <source>
        <dbReference type="Proteomes" id="UP001595075"/>
    </source>
</evidence>
<dbReference type="Pfam" id="PF07690">
    <property type="entry name" value="MFS_1"/>
    <property type="match status" value="1"/>
</dbReference>
<feature type="transmembrane region" description="Helical" evidence="6">
    <location>
        <begin position="411"/>
        <end position="428"/>
    </location>
</feature>
<dbReference type="EMBL" id="JAZHXI010000002">
    <property type="protein sequence ID" value="KAL2074893.1"/>
    <property type="molecule type" value="Genomic_DNA"/>
</dbReference>
<dbReference type="PROSITE" id="PS50850">
    <property type="entry name" value="MFS"/>
    <property type="match status" value="1"/>
</dbReference>
<feature type="transmembrane region" description="Helical" evidence="6">
    <location>
        <begin position="354"/>
        <end position="374"/>
    </location>
</feature>
<keyword evidence="5 6" id="KW-0472">Membrane</keyword>
<keyword evidence="2" id="KW-0813">Transport</keyword>
<dbReference type="PANTHER" id="PTHR43791">
    <property type="entry name" value="PERMEASE-RELATED"/>
    <property type="match status" value="1"/>
</dbReference>
<evidence type="ECO:0000256" key="2">
    <source>
        <dbReference type="ARBA" id="ARBA00022448"/>
    </source>
</evidence>
<feature type="transmembrane region" description="Helical" evidence="6">
    <location>
        <begin position="187"/>
        <end position="210"/>
    </location>
</feature>
<feature type="transmembrane region" description="Helical" evidence="6">
    <location>
        <begin position="222"/>
        <end position="242"/>
    </location>
</feature>
<comment type="subcellular location">
    <subcellularLocation>
        <location evidence="1">Membrane</location>
        <topology evidence="1">Multi-pass membrane protein</topology>
    </subcellularLocation>
</comment>
<comment type="caution">
    <text evidence="8">The sequence shown here is derived from an EMBL/GenBank/DDBJ whole genome shotgun (WGS) entry which is preliminary data.</text>
</comment>
<feature type="transmembrane region" description="Helical" evidence="6">
    <location>
        <begin position="155"/>
        <end position="175"/>
    </location>
</feature>
<dbReference type="InterPro" id="IPR036259">
    <property type="entry name" value="MFS_trans_sf"/>
</dbReference>
<feature type="domain" description="Major facilitator superfamily (MFS) profile" evidence="7">
    <location>
        <begin position="58"/>
        <end position="470"/>
    </location>
</feature>
<feature type="transmembrane region" description="Helical" evidence="6">
    <location>
        <begin position="448"/>
        <end position="466"/>
    </location>
</feature>
<evidence type="ECO:0000256" key="4">
    <source>
        <dbReference type="ARBA" id="ARBA00022989"/>
    </source>
</evidence>
<feature type="transmembrane region" description="Helical" evidence="6">
    <location>
        <begin position="380"/>
        <end position="399"/>
    </location>
</feature>
<dbReference type="SUPFAM" id="SSF103473">
    <property type="entry name" value="MFS general substrate transporter"/>
    <property type="match status" value="1"/>
</dbReference>
<reference evidence="8 9" key="1">
    <citation type="journal article" date="2024" name="Commun. Biol.">
        <title>Comparative genomic analysis of thermophilic fungi reveals convergent evolutionary adaptations and gene losses.</title>
        <authorList>
            <person name="Steindorff A.S."/>
            <person name="Aguilar-Pontes M.V."/>
            <person name="Robinson A.J."/>
            <person name="Andreopoulos B."/>
            <person name="LaButti K."/>
            <person name="Kuo A."/>
            <person name="Mondo S."/>
            <person name="Riley R."/>
            <person name="Otillar R."/>
            <person name="Haridas S."/>
            <person name="Lipzen A."/>
            <person name="Grimwood J."/>
            <person name="Schmutz J."/>
            <person name="Clum A."/>
            <person name="Reid I.D."/>
            <person name="Moisan M.C."/>
            <person name="Butler G."/>
            <person name="Nguyen T.T.M."/>
            <person name="Dewar K."/>
            <person name="Conant G."/>
            <person name="Drula E."/>
            <person name="Henrissat B."/>
            <person name="Hansel C."/>
            <person name="Singer S."/>
            <person name="Hutchinson M.I."/>
            <person name="de Vries R.P."/>
            <person name="Natvig D.O."/>
            <person name="Powell A.J."/>
            <person name="Tsang A."/>
            <person name="Grigoriev I.V."/>
        </authorList>
    </citation>
    <scope>NUCLEOTIDE SEQUENCE [LARGE SCALE GENOMIC DNA]</scope>
    <source>
        <strain evidence="8 9">CBS 494.80</strain>
    </source>
</reference>
<name>A0ABR4CYH6_9HELO</name>
<dbReference type="PANTHER" id="PTHR43791:SF1">
    <property type="entry name" value="ALLANTOATE PERMEASE"/>
    <property type="match status" value="1"/>
</dbReference>
<evidence type="ECO:0000256" key="3">
    <source>
        <dbReference type="ARBA" id="ARBA00022692"/>
    </source>
</evidence>
<feature type="transmembrane region" description="Helical" evidence="6">
    <location>
        <begin position="54"/>
        <end position="71"/>
    </location>
</feature>
<proteinExistence type="predicted"/>
<protein>
    <recommendedName>
        <fullName evidence="7">Major facilitator superfamily (MFS) profile domain-containing protein</fullName>
    </recommendedName>
</protein>
<keyword evidence="9" id="KW-1185">Reference proteome</keyword>
<accession>A0ABR4CYH6</accession>
<dbReference type="Proteomes" id="UP001595075">
    <property type="component" value="Unassembled WGS sequence"/>
</dbReference>